<dbReference type="GO" id="GO:0006825">
    <property type="term" value="P:copper ion transport"/>
    <property type="evidence" value="ECO:0007669"/>
    <property type="project" value="InterPro"/>
</dbReference>
<protein>
    <submittedName>
        <fullName evidence="7">Copper resistance protein (Partial match)</fullName>
    </submittedName>
</protein>
<evidence type="ECO:0000313" key="7">
    <source>
        <dbReference type="EMBL" id="CAJ62949.1"/>
    </source>
</evidence>
<dbReference type="Pfam" id="PF04234">
    <property type="entry name" value="CopC"/>
    <property type="match status" value="1"/>
</dbReference>
<name>Q0RHS4_FRAAA</name>
<dbReference type="GO" id="GO:0005507">
    <property type="term" value="F:copper ion binding"/>
    <property type="evidence" value="ECO:0007669"/>
    <property type="project" value="InterPro"/>
</dbReference>
<dbReference type="GO" id="GO:0005886">
    <property type="term" value="C:plasma membrane"/>
    <property type="evidence" value="ECO:0007669"/>
    <property type="project" value="TreeGrafter"/>
</dbReference>
<evidence type="ECO:0000256" key="5">
    <source>
        <dbReference type="SAM" id="Phobius"/>
    </source>
</evidence>
<dbReference type="InterPro" id="IPR014755">
    <property type="entry name" value="Cu-Rt/internalin_Ig-like"/>
</dbReference>
<feature type="domain" description="CopC" evidence="6">
    <location>
        <begin position="41"/>
        <end position="133"/>
    </location>
</feature>
<dbReference type="PANTHER" id="PTHR34820">
    <property type="entry name" value="INNER MEMBRANE PROTEIN YEBZ"/>
    <property type="match status" value="1"/>
</dbReference>
<evidence type="ECO:0000313" key="8">
    <source>
        <dbReference type="Proteomes" id="UP000000657"/>
    </source>
</evidence>
<keyword evidence="2" id="KW-0479">Metal-binding</keyword>
<comment type="subcellular location">
    <subcellularLocation>
        <location evidence="1">Cell envelope</location>
    </subcellularLocation>
</comment>
<evidence type="ECO:0000256" key="4">
    <source>
        <dbReference type="ARBA" id="ARBA00023008"/>
    </source>
</evidence>
<reference evidence="7 8" key="1">
    <citation type="journal article" date="2007" name="Genome Res.">
        <title>Genome characteristics of facultatively symbiotic Frankia sp. strains reflect host range and host plant biogeography.</title>
        <authorList>
            <person name="Normand P."/>
            <person name="Lapierre P."/>
            <person name="Tisa L.S."/>
            <person name="Gogarten J.P."/>
            <person name="Alloisio N."/>
            <person name="Bagnarol E."/>
            <person name="Bassi C.A."/>
            <person name="Berry A.M."/>
            <person name="Bickhart D.M."/>
            <person name="Choisne N."/>
            <person name="Couloux A."/>
            <person name="Cournoyer B."/>
            <person name="Cruveiller S."/>
            <person name="Daubin V."/>
            <person name="Demange N."/>
            <person name="Francino M.P."/>
            <person name="Goltsman E."/>
            <person name="Huang Y."/>
            <person name="Kopp O.R."/>
            <person name="Labarre L."/>
            <person name="Lapidus A."/>
            <person name="Lavire C."/>
            <person name="Marechal J."/>
            <person name="Martinez M."/>
            <person name="Mastronunzio J.E."/>
            <person name="Mullin B.C."/>
            <person name="Niemann J."/>
            <person name="Pujic P."/>
            <person name="Rawnsley T."/>
            <person name="Rouy Z."/>
            <person name="Schenowitz C."/>
            <person name="Sellstedt A."/>
            <person name="Tavares F."/>
            <person name="Tomkins J.P."/>
            <person name="Vallenet D."/>
            <person name="Valverde C."/>
            <person name="Wall L.G."/>
            <person name="Wang Y."/>
            <person name="Medigue C."/>
            <person name="Benson D.R."/>
        </authorList>
    </citation>
    <scope>NUCLEOTIDE SEQUENCE [LARGE SCALE GENOMIC DNA]</scope>
    <source>
        <strain evidence="8">DSM 45986 / CECT 9034 / ACN14a</strain>
    </source>
</reference>
<dbReference type="InterPro" id="IPR032694">
    <property type="entry name" value="CopC/D"/>
</dbReference>
<dbReference type="PANTHER" id="PTHR34820:SF4">
    <property type="entry name" value="INNER MEMBRANE PROTEIN YEBZ"/>
    <property type="match status" value="1"/>
</dbReference>
<dbReference type="STRING" id="326424.FRAAL4307"/>
<accession>Q0RHS4</accession>
<dbReference type="GO" id="GO:0042597">
    <property type="term" value="C:periplasmic space"/>
    <property type="evidence" value="ECO:0007669"/>
    <property type="project" value="InterPro"/>
</dbReference>
<organism evidence="7 8">
    <name type="scientific">Frankia alni (strain DSM 45986 / CECT 9034 / ACN14a)</name>
    <dbReference type="NCBI Taxonomy" id="326424"/>
    <lineage>
        <taxon>Bacteria</taxon>
        <taxon>Bacillati</taxon>
        <taxon>Actinomycetota</taxon>
        <taxon>Actinomycetes</taxon>
        <taxon>Frankiales</taxon>
        <taxon>Frankiaceae</taxon>
        <taxon>Frankia</taxon>
    </lineage>
</organism>
<keyword evidence="5" id="KW-0812">Transmembrane</keyword>
<feature type="transmembrane region" description="Helical" evidence="5">
    <location>
        <begin position="202"/>
        <end position="224"/>
    </location>
</feature>
<dbReference type="eggNOG" id="COG2372">
    <property type="taxonomic scope" value="Bacteria"/>
</dbReference>
<keyword evidence="3" id="KW-0732">Signal</keyword>
<keyword evidence="4" id="KW-0186">Copper</keyword>
<dbReference type="EMBL" id="CT573213">
    <property type="protein sequence ID" value="CAJ62949.1"/>
    <property type="molecule type" value="Genomic_DNA"/>
</dbReference>
<proteinExistence type="predicted"/>
<dbReference type="InterPro" id="IPR007348">
    <property type="entry name" value="CopC_dom"/>
</dbReference>
<evidence type="ECO:0000259" key="6">
    <source>
        <dbReference type="Pfam" id="PF04234"/>
    </source>
</evidence>
<keyword evidence="8" id="KW-1185">Reference proteome</keyword>
<evidence type="ECO:0000256" key="2">
    <source>
        <dbReference type="ARBA" id="ARBA00022723"/>
    </source>
</evidence>
<dbReference type="HOGENOM" id="CLU_087859_0_0_11"/>
<dbReference type="GO" id="GO:0030313">
    <property type="term" value="C:cell envelope"/>
    <property type="evidence" value="ECO:0007669"/>
    <property type="project" value="UniProtKB-SubCell"/>
</dbReference>
<dbReference type="Proteomes" id="UP000000657">
    <property type="component" value="Chromosome"/>
</dbReference>
<dbReference type="InterPro" id="IPR014756">
    <property type="entry name" value="Ig_E-set"/>
</dbReference>
<dbReference type="AlphaFoldDB" id="Q0RHS4"/>
<gene>
    <name evidence="7" type="ordered locus">FRAAL4307</name>
</gene>
<sequence>MQTASARPGGARRNRFAAAVGVVAAILPALLLALAAPAAAHSRLVATTPAGDSVVATAPGEITLTFNESVSSRYTHVAVTGADGASVINGATMVEGATVRQPLMALAGGRYTVSYQAVSEDGHPVGGTFTFTVAGRASSRGGAAGSASAAAGGGPAPGVGAATATTTPGAGIAAVPGGSASTAPAADAHDGGGGDGGGVGGALFVVITAVVVLVVGGLLVFLILRRRQPGAR</sequence>
<keyword evidence="5" id="KW-0472">Membrane</keyword>
<dbReference type="GO" id="GO:0046688">
    <property type="term" value="P:response to copper ion"/>
    <property type="evidence" value="ECO:0007669"/>
    <property type="project" value="InterPro"/>
</dbReference>
<evidence type="ECO:0000256" key="1">
    <source>
        <dbReference type="ARBA" id="ARBA00004196"/>
    </source>
</evidence>
<evidence type="ECO:0000256" key="3">
    <source>
        <dbReference type="ARBA" id="ARBA00022729"/>
    </source>
</evidence>
<dbReference type="Gene3D" id="2.60.40.1220">
    <property type="match status" value="1"/>
</dbReference>
<dbReference type="SUPFAM" id="SSF81296">
    <property type="entry name" value="E set domains"/>
    <property type="match status" value="1"/>
</dbReference>
<keyword evidence="5" id="KW-1133">Transmembrane helix</keyword>
<dbReference type="KEGG" id="fal:FRAAL4307"/>